<keyword evidence="5 6" id="KW-0460">Magnesium</keyword>
<evidence type="ECO:0000259" key="8">
    <source>
        <dbReference type="PROSITE" id="PS50975"/>
    </source>
</evidence>
<comment type="caution">
    <text evidence="9">The sequence shown here is derived from an EMBL/GenBank/DDBJ whole genome shotgun (WGS) entry which is preliminary data.</text>
</comment>
<dbReference type="Pfam" id="PF00549">
    <property type="entry name" value="Ligase_CoA"/>
    <property type="match status" value="1"/>
</dbReference>
<dbReference type="Pfam" id="PF08442">
    <property type="entry name" value="ATP-grasp_2"/>
    <property type="match status" value="1"/>
</dbReference>
<dbReference type="Gene3D" id="3.40.50.261">
    <property type="entry name" value="Succinyl-CoA synthetase domains"/>
    <property type="match status" value="1"/>
</dbReference>
<comment type="catalytic activity">
    <reaction evidence="6">
        <text>GTP + succinate + CoA = succinyl-CoA + GDP + phosphate</text>
        <dbReference type="Rhea" id="RHEA:22120"/>
        <dbReference type="ChEBI" id="CHEBI:30031"/>
        <dbReference type="ChEBI" id="CHEBI:37565"/>
        <dbReference type="ChEBI" id="CHEBI:43474"/>
        <dbReference type="ChEBI" id="CHEBI:57287"/>
        <dbReference type="ChEBI" id="CHEBI:57292"/>
        <dbReference type="ChEBI" id="CHEBI:58189"/>
    </reaction>
</comment>
<keyword evidence="9" id="KW-0808">Transferase</keyword>
<dbReference type="NCBIfam" id="NF001913">
    <property type="entry name" value="PRK00696.1"/>
    <property type="match status" value="1"/>
</dbReference>
<keyword evidence="4 6" id="KW-0547">Nucleotide-binding</keyword>
<gene>
    <name evidence="6 9" type="primary">sucC</name>
    <name evidence="9" type="ORF">IHQ68_12425</name>
</gene>
<evidence type="ECO:0000256" key="6">
    <source>
        <dbReference type="HAMAP-Rule" id="MF_00558"/>
    </source>
</evidence>
<feature type="binding site" evidence="6">
    <location>
        <position position="117"/>
    </location>
    <ligand>
        <name>ATP</name>
        <dbReference type="ChEBI" id="CHEBI:30616"/>
    </ligand>
</feature>
<dbReference type="InterPro" id="IPR013650">
    <property type="entry name" value="ATP-grasp_succ-CoA_synth-type"/>
</dbReference>
<evidence type="ECO:0000256" key="4">
    <source>
        <dbReference type="ARBA" id="ARBA00022741"/>
    </source>
</evidence>
<feature type="binding site" evidence="6">
    <location>
        <position position="46"/>
    </location>
    <ligand>
        <name>ATP</name>
        <dbReference type="ChEBI" id="CHEBI:30616"/>
    </ligand>
</feature>
<proteinExistence type="inferred from homology"/>
<feature type="binding site" evidence="6">
    <location>
        <position position="112"/>
    </location>
    <ligand>
        <name>ATP</name>
        <dbReference type="ChEBI" id="CHEBI:30616"/>
    </ligand>
</feature>
<keyword evidence="6 7" id="KW-0067">ATP-binding</keyword>
<evidence type="ECO:0000313" key="9">
    <source>
        <dbReference type="EMBL" id="MDR4307422.1"/>
    </source>
</evidence>
<dbReference type="SUPFAM" id="SSF52210">
    <property type="entry name" value="Succinyl-CoA synthetase domains"/>
    <property type="match status" value="1"/>
</dbReference>
<protein>
    <recommendedName>
        <fullName evidence="6">Succinate--CoA ligase [ADP-forming] subunit beta</fullName>
        <ecNumber evidence="6">6.2.1.5</ecNumber>
    </recommendedName>
    <alternativeName>
        <fullName evidence="6">Succinyl-CoA synthetase subunit beta</fullName>
        <shortName evidence="6">SCS-beta</shortName>
    </alternativeName>
</protein>
<dbReference type="PANTHER" id="PTHR11815">
    <property type="entry name" value="SUCCINYL-COA SYNTHETASE BETA CHAIN"/>
    <property type="match status" value="1"/>
</dbReference>
<comment type="cofactor">
    <cofactor evidence="6">
        <name>Mg(2+)</name>
        <dbReference type="ChEBI" id="CHEBI:18420"/>
    </cofactor>
    <text evidence="6">Binds 1 Mg(2+) ion per subunit.</text>
</comment>
<dbReference type="PROSITE" id="PS50975">
    <property type="entry name" value="ATP_GRASP"/>
    <property type="match status" value="1"/>
</dbReference>
<evidence type="ECO:0000256" key="3">
    <source>
        <dbReference type="ARBA" id="ARBA00022723"/>
    </source>
</evidence>
<feature type="domain" description="ATP-grasp" evidence="8">
    <location>
        <begin position="9"/>
        <end position="254"/>
    </location>
</feature>
<comment type="pathway">
    <text evidence="6">Carbohydrate metabolism; tricarboxylic acid cycle; succinate from succinyl-CoA (ligase route): step 1/1.</text>
</comment>
<dbReference type="EC" id="6.2.1.5" evidence="6"/>
<dbReference type="PANTHER" id="PTHR11815:SF10">
    <property type="entry name" value="SUCCINATE--COA LIGASE [GDP-FORMING] SUBUNIT BETA, MITOCHONDRIAL"/>
    <property type="match status" value="1"/>
</dbReference>
<dbReference type="InterPro" id="IPR011761">
    <property type="entry name" value="ATP-grasp"/>
</dbReference>
<dbReference type="InterPro" id="IPR016102">
    <property type="entry name" value="Succinyl-CoA_synth-like"/>
</dbReference>
<sequence>MNIHEYQAKALLKTYGVPISKGVPIMRPEDAEAAANELGGPVWVVKSQIHAGGRGKGKFKEADAGEQGGVRLARSVDEVKTFASQMLGKTLVTKQTGPAGKQVNRLYIEEGSAIDKEFYLSALVDRETGHVAFVVSTEGGMDIEEVAHSTPEKIVTLTVDPVTGVMPHHGRSVAKALKLTGDLAKQAASLVDQLYAAFVGMDMSMLEINPLIVTKDGNLRVLDAKVSFDSNALYRHPDLADLRDLTEEDEKEIEASKYDLAYIALDGTIGCMVNGAGLAMATLDIIKLYGEEPANFLDVGGGASEEKVTAAFKIITADPQVKGILVNIFGGIMKCDVIANGVIAAVKAVGLSVPLVVRLEGTNVEEGKKIIAESGLNVLPADDLDDAAQKIVAAVKGN</sequence>
<dbReference type="GO" id="GO:0016740">
    <property type="term" value="F:transferase activity"/>
    <property type="evidence" value="ECO:0007669"/>
    <property type="project" value="UniProtKB-KW"/>
</dbReference>
<evidence type="ECO:0000256" key="1">
    <source>
        <dbReference type="ARBA" id="ARBA00022532"/>
    </source>
</evidence>
<accession>A0ABU1DH14</accession>
<dbReference type="HAMAP" id="MF_00558">
    <property type="entry name" value="Succ_CoA_beta"/>
    <property type="match status" value="1"/>
</dbReference>
<dbReference type="GO" id="GO:0004775">
    <property type="term" value="F:succinate-CoA ligase (ADP-forming) activity"/>
    <property type="evidence" value="ECO:0007669"/>
    <property type="project" value="UniProtKB-EC"/>
</dbReference>
<dbReference type="SUPFAM" id="SSF56059">
    <property type="entry name" value="Glutathione synthetase ATP-binding domain-like"/>
    <property type="match status" value="1"/>
</dbReference>
<evidence type="ECO:0000256" key="2">
    <source>
        <dbReference type="ARBA" id="ARBA00022598"/>
    </source>
</evidence>
<keyword evidence="1 6" id="KW-0816">Tricarboxylic acid cycle</keyword>
<keyword evidence="3 6" id="KW-0479">Metal-binding</keyword>
<dbReference type="Gene3D" id="3.30.470.20">
    <property type="entry name" value="ATP-grasp fold, B domain"/>
    <property type="match status" value="1"/>
</dbReference>
<dbReference type="InterPro" id="IPR005809">
    <property type="entry name" value="Succ_CoA_ligase-like_bsu"/>
</dbReference>
<evidence type="ECO:0000313" key="10">
    <source>
        <dbReference type="Proteomes" id="UP001181622"/>
    </source>
</evidence>
<feature type="binding site" evidence="6">
    <location>
        <position position="109"/>
    </location>
    <ligand>
        <name>ATP</name>
        <dbReference type="ChEBI" id="CHEBI:30616"/>
    </ligand>
</feature>
<feature type="binding site" evidence="6">
    <location>
        <position position="223"/>
    </location>
    <ligand>
        <name>Mg(2+)</name>
        <dbReference type="ChEBI" id="CHEBI:18420"/>
    </ligand>
</feature>
<comment type="subunit">
    <text evidence="6">Heterotetramer of two alpha and two beta subunits.</text>
</comment>
<reference evidence="9" key="1">
    <citation type="submission" date="2020-10" db="EMBL/GenBank/DDBJ databases">
        <authorList>
            <person name="Abbas A."/>
            <person name="Razzaq R."/>
            <person name="Waqas M."/>
            <person name="Abbas N."/>
            <person name="Nielsen T.K."/>
            <person name="Hansen L.H."/>
            <person name="Hussain S."/>
            <person name="Shahid M."/>
        </authorList>
    </citation>
    <scope>NUCLEOTIDE SEQUENCE</scope>
    <source>
        <strain evidence="9">S14</strain>
    </source>
</reference>
<feature type="binding site" evidence="6">
    <location>
        <position position="209"/>
    </location>
    <ligand>
        <name>Mg(2+)</name>
        <dbReference type="ChEBI" id="CHEBI:18420"/>
    </ligand>
</feature>
<feature type="binding site" evidence="6">
    <location>
        <begin position="53"/>
        <end position="55"/>
    </location>
    <ligand>
        <name>ATP</name>
        <dbReference type="ChEBI" id="CHEBI:30616"/>
    </ligand>
</feature>
<dbReference type="InterPro" id="IPR013815">
    <property type="entry name" value="ATP_grasp_subdomain_1"/>
</dbReference>
<comment type="catalytic activity">
    <reaction evidence="6">
        <text>succinate + ATP + CoA = succinyl-CoA + ADP + phosphate</text>
        <dbReference type="Rhea" id="RHEA:17661"/>
        <dbReference type="ChEBI" id="CHEBI:30031"/>
        <dbReference type="ChEBI" id="CHEBI:30616"/>
        <dbReference type="ChEBI" id="CHEBI:43474"/>
        <dbReference type="ChEBI" id="CHEBI:57287"/>
        <dbReference type="ChEBI" id="CHEBI:57292"/>
        <dbReference type="ChEBI" id="CHEBI:456216"/>
        <dbReference type="EC" id="6.2.1.5"/>
    </reaction>
</comment>
<comment type="function">
    <text evidence="6">Succinyl-CoA synthetase functions in the citric acid cycle (TCA), coupling the hydrolysis of succinyl-CoA to the synthesis of either ATP or GTP and thus represents the only step of substrate-level phosphorylation in the TCA. The beta subunit provides nucleotide specificity of the enzyme and binds the substrate succinate, while the binding sites for coenzyme A and phosphate are found in the alpha subunit.</text>
</comment>
<dbReference type="PROSITE" id="PS01217">
    <property type="entry name" value="SUCCINYL_COA_LIG_3"/>
    <property type="match status" value="1"/>
</dbReference>
<evidence type="ECO:0000256" key="7">
    <source>
        <dbReference type="PROSITE-ProRule" id="PRU00409"/>
    </source>
</evidence>
<organism evidence="9 10">
    <name type="scientific">Chelatococcus sambhunathii</name>
    <dbReference type="NCBI Taxonomy" id="363953"/>
    <lineage>
        <taxon>Bacteria</taxon>
        <taxon>Pseudomonadati</taxon>
        <taxon>Pseudomonadota</taxon>
        <taxon>Alphaproteobacteria</taxon>
        <taxon>Hyphomicrobiales</taxon>
        <taxon>Chelatococcaceae</taxon>
        <taxon>Chelatococcus</taxon>
    </lineage>
</organism>
<dbReference type="PIRSF" id="PIRSF001554">
    <property type="entry name" value="SucCS_beta"/>
    <property type="match status" value="1"/>
</dbReference>
<name>A0ABU1DH14_9HYPH</name>
<feature type="binding site" evidence="6">
    <location>
        <position position="274"/>
    </location>
    <ligand>
        <name>substrate</name>
        <note>ligand shared with subunit alpha</note>
    </ligand>
</feature>
<dbReference type="RefSeq" id="WP_309392259.1">
    <property type="nucleotide sequence ID" value="NZ_JADBEO010000025.1"/>
</dbReference>
<dbReference type="Proteomes" id="UP001181622">
    <property type="component" value="Unassembled WGS sequence"/>
</dbReference>
<keyword evidence="10" id="KW-1185">Reference proteome</keyword>
<evidence type="ECO:0000256" key="5">
    <source>
        <dbReference type="ARBA" id="ARBA00022842"/>
    </source>
</evidence>
<dbReference type="InterPro" id="IPR017866">
    <property type="entry name" value="Succ-CoA_synthase_bsu_CS"/>
</dbReference>
<dbReference type="NCBIfam" id="TIGR01016">
    <property type="entry name" value="sucCoAbeta"/>
    <property type="match status" value="1"/>
</dbReference>
<feature type="binding site" evidence="6">
    <location>
        <begin position="331"/>
        <end position="333"/>
    </location>
    <ligand>
        <name>substrate</name>
        <note>ligand shared with subunit alpha</note>
    </ligand>
</feature>
<dbReference type="InterPro" id="IPR005811">
    <property type="entry name" value="SUCC_ACL_C"/>
</dbReference>
<dbReference type="EMBL" id="JADBEO010000025">
    <property type="protein sequence ID" value="MDR4307422.1"/>
    <property type="molecule type" value="Genomic_DNA"/>
</dbReference>
<comment type="similarity">
    <text evidence="6">Belongs to the succinate/malate CoA ligase beta subunit family.</text>
</comment>
<keyword evidence="2 6" id="KW-0436">Ligase</keyword>
<dbReference type="Gene3D" id="3.30.1490.20">
    <property type="entry name" value="ATP-grasp fold, A domain"/>
    <property type="match status" value="1"/>
</dbReference>